<name>A0A922HS23_DERFA</name>
<reference evidence="2" key="2">
    <citation type="journal article" date="2022" name="Res Sq">
        <title>Comparative Genomics Reveals Insights into the Divergent Evolution of Astigmatic Mites and Household Pest Adaptations.</title>
        <authorList>
            <person name="Xiong Q."/>
            <person name="Wan A.T.-Y."/>
            <person name="Liu X.-Y."/>
            <person name="Fung C.S.-H."/>
            <person name="Xiao X."/>
            <person name="Malainual N."/>
            <person name="Hou J."/>
            <person name="Wang L."/>
            <person name="Wang M."/>
            <person name="Yang K."/>
            <person name="Cui Y."/>
            <person name="Leung E."/>
            <person name="Nong W."/>
            <person name="Shin S.-K."/>
            <person name="Au S."/>
            <person name="Jeong K.Y."/>
            <person name="Chew F.T."/>
            <person name="Hui J."/>
            <person name="Leung T.F."/>
            <person name="Tungtrongchitr A."/>
            <person name="Zhong N."/>
            <person name="Liu Z."/>
            <person name="Tsui S."/>
        </authorList>
    </citation>
    <scope>NUCLEOTIDE SEQUENCE</scope>
    <source>
        <strain evidence="2">Derf</strain>
        <tissue evidence="2">Whole organism</tissue>
    </source>
</reference>
<accession>A0A922HS23</accession>
<protein>
    <submittedName>
        <fullName evidence="2">Uncharacterized protein</fullName>
    </submittedName>
</protein>
<keyword evidence="1" id="KW-0472">Membrane</keyword>
<feature type="transmembrane region" description="Helical" evidence="1">
    <location>
        <begin position="12"/>
        <end position="30"/>
    </location>
</feature>
<comment type="caution">
    <text evidence="2">The sequence shown here is derived from an EMBL/GenBank/DDBJ whole genome shotgun (WGS) entry which is preliminary data.</text>
</comment>
<proteinExistence type="predicted"/>
<evidence type="ECO:0000313" key="3">
    <source>
        <dbReference type="Proteomes" id="UP000790347"/>
    </source>
</evidence>
<evidence type="ECO:0000256" key="1">
    <source>
        <dbReference type="SAM" id="Phobius"/>
    </source>
</evidence>
<dbReference type="Proteomes" id="UP000790347">
    <property type="component" value="Unassembled WGS sequence"/>
</dbReference>
<organism evidence="2 3">
    <name type="scientific">Dermatophagoides farinae</name>
    <name type="common">American house dust mite</name>
    <dbReference type="NCBI Taxonomy" id="6954"/>
    <lineage>
        <taxon>Eukaryota</taxon>
        <taxon>Metazoa</taxon>
        <taxon>Ecdysozoa</taxon>
        <taxon>Arthropoda</taxon>
        <taxon>Chelicerata</taxon>
        <taxon>Arachnida</taxon>
        <taxon>Acari</taxon>
        <taxon>Acariformes</taxon>
        <taxon>Sarcoptiformes</taxon>
        <taxon>Astigmata</taxon>
        <taxon>Psoroptidia</taxon>
        <taxon>Analgoidea</taxon>
        <taxon>Pyroglyphidae</taxon>
        <taxon>Dermatophagoidinae</taxon>
        <taxon>Dermatophagoides</taxon>
    </lineage>
</organism>
<dbReference type="AlphaFoldDB" id="A0A922HS23"/>
<dbReference type="EMBL" id="ASGP02000006">
    <property type="protein sequence ID" value="KAH9501329.1"/>
    <property type="molecule type" value="Genomic_DNA"/>
</dbReference>
<keyword evidence="3" id="KW-1185">Reference proteome</keyword>
<evidence type="ECO:0000313" key="2">
    <source>
        <dbReference type="EMBL" id="KAH9501329.1"/>
    </source>
</evidence>
<sequence length="61" mass="7065">MEYGSGSWCKYYHIGIIVASYIFITFSQHYCSKSCIDSEVILFRNTPTTTVIYNNNKKNTI</sequence>
<reference evidence="2" key="1">
    <citation type="submission" date="2013-05" db="EMBL/GenBank/DDBJ databases">
        <authorList>
            <person name="Yim A.K.Y."/>
            <person name="Chan T.F."/>
            <person name="Ji K.M."/>
            <person name="Liu X.Y."/>
            <person name="Zhou J.W."/>
            <person name="Li R.Q."/>
            <person name="Yang K.Y."/>
            <person name="Li J."/>
            <person name="Li M."/>
            <person name="Law P.T.W."/>
            <person name="Wu Y.L."/>
            <person name="Cai Z.L."/>
            <person name="Qin H."/>
            <person name="Bao Y."/>
            <person name="Leung R.K.K."/>
            <person name="Ng P.K.S."/>
            <person name="Zou J."/>
            <person name="Zhong X.J."/>
            <person name="Ran P.X."/>
            <person name="Zhong N.S."/>
            <person name="Liu Z.G."/>
            <person name="Tsui S.K.W."/>
        </authorList>
    </citation>
    <scope>NUCLEOTIDE SEQUENCE</scope>
    <source>
        <strain evidence="2">Derf</strain>
        <tissue evidence="2">Whole organism</tissue>
    </source>
</reference>
<keyword evidence="1" id="KW-0812">Transmembrane</keyword>
<gene>
    <name evidence="2" type="ORF">DERF_012183</name>
</gene>
<keyword evidence="1" id="KW-1133">Transmembrane helix</keyword>